<accession>A0A4R0PZ91</accession>
<comment type="caution">
    <text evidence="2">The sequence shown here is derived from an EMBL/GenBank/DDBJ whole genome shotgun (WGS) entry which is preliminary data.</text>
</comment>
<dbReference type="PANTHER" id="PTHR43236:SF1">
    <property type="entry name" value="BLL7220 PROTEIN"/>
    <property type="match status" value="1"/>
</dbReference>
<proteinExistence type="predicted"/>
<dbReference type="Gene3D" id="1.10.10.2910">
    <property type="match status" value="1"/>
</dbReference>
<dbReference type="PANTHER" id="PTHR43236">
    <property type="entry name" value="ANTITOXIN HIGA1"/>
    <property type="match status" value="1"/>
</dbReference>
<dbReference type="AlphaFoldDB" id="A0A4R0PZ91"/>
<dbReference type="Proteomes" id="UP000293925">
    <property type="component" value="Unassembled WGS sequence"/>
</dbReference>
<keyword evidence="3" id="KW-1185">Reference proteome</keyword>
<gene>
    <name evidence="2" type="ORF">EZ456_07410</name>
</gene>
<dbReference type="EMBL" id="SJSO01000005">
    <property type="protein sequence ID" value="TCD27768.1"/>
    <property type="molecule type" value="Genomic_DNA"/>
</dbReference>
<evidence type="ECO:0000313" key="3">
    <source>
        <dbReference type="Proteomes" id="UP000293925"/>
    </source>
</evidence>
<dbReference type="Pfam" id="PF06114">
    <property type="entry name" value="Peptidase_M78"/>
    <property type="match status" value="1"/>
</dbReference>
<feature type="domain" description="IrrE N-terminal-like" evidence="1">
    <location>
        <begin position="282"/>
        <end position="418"/>
    </location>
</feature>
<dbReference type="InterPro" id="IPR010359">
    <property type="entry name" value="IrrE_HExxH"/>
</dbReference>
<organism evidence="2 3">
    <name type="scientific">Pedobacter psychrodurus</name>
    <dbReference type="NCBI Taxonomy" id="2530456"/>
    <lineage>
        <taxon>Bacteria</taxon>
        <taxon>Pseudomonadati</taxon>
        <taxon>Bacteroidota</taxon>
        <taxon>Sphingobacteriia</taxon>
        <taxon>Sphingobacteriales</taxon>
        <taxon>Sphingobacteriaceae</taxon>
        <taxon>Pedobacter</taxon>
    </lineage>
</organism>
<protein>
    <submittedName>
        <fullName evidence="2">ImmA/IrrE family metallo-endopeptidase</fullName>
    </submittedName>
</protein>
<dbReference type="OrthoDB" id="9794834at2"/>
<name>A0A4R0PZ91_9SPHI</name>
<dbReference type="InterPro" id="IPR052345">
    <property type="entry name" value="Rad_response_metalloprotease"/>
</dbReference>
<evidence type="ECO:0000313" key="2">
    <source>
        <dbReference type="EMBL" id="TCD27768.1"/>
    </source>
</evidence>
<reference evidence="2 3" key="1">
    <citation type="submission" date="2019-02" db="EMBL/GenBank/DDBJ databases">
        <title>Pedobacter sp. RP-3-21 sp. nov., isolated from Arctic soil.</title>
        <authorList>
            <person name="Dahal R.H."/>
        </authorList>
    </citation>
    <scope>NUCLEOTIDE SEQUENCE [LARGE SCALE GENOMIC DNA]</scope>
    <source>
        <strain evidence="2 3">RP-3-21</strain>
    </source>
</reference>
<dbReference type="RefSeq" id="WP_131528781.1">
    <property type="nucleotide sequence ID" value="NZ_SJSO01000005.1"/>
</dbReference>
<sequence length="478" mass="55240">MNKNNTVGRGNAFEKKGFQLLKSAFEDGRFGVLPKCCKFRLKPHYKSKILGGWIEFDMSVEVRLNPKEKPIMIFLVELKDYQTTIPGNDVGEFIQNMQSIGGWNLHPIFISTTNLQPKAEKLVKAHKIVWIKVDEDSHNTKIYSSRKRKNSLIDTDFAQIAAQLEKLSFLNELSSLGIHQHMEDIDWPELIERFIRHALMGNLSGKATESSEITGVERLSGELLERMAENLLDDFNPNIRNHHLGVNAESFIDYLKAKHQLDISIEAIEQPKNREILGMCMAKEKKIIIDSSLQGTDRFAFVLAHEVAHYFLHGHLSMEQFVYDSQSDSIYDPIMGKHVLVNDRNWIEWQANKFAACLMMPQLNTVVRLIDCQSKRERRRPNHVHVNNDAENWTNFLLTIDHLSKYFGVSHRVMEYRLADMGLLTYGPSFRRPNRISNEVSVHAKPIGQIMLRALNQMEINYLQPIQPKKEFEDDPPF</sequence>
<evidence type="ECO:0000259" key="1">
    <source>
        <dbReference type="Pfam" id="PF06114"/>
    </source>
</evidence>